<proteinExistence type="predicted"/>
<protein>
    <submittedName>
        <fullName evidence="1">Uncharacterized protein</fullName>
    </submittedName>
</protein>
<sequence length="508" mass="55987">MAKLRNLSITTPLLFAFPLRSEWAINPVDINKPITEGGWEGAGSLKFSRGFVMAKNDANFLYLTLDVVSDTGNDSSTNDYFWLTFDNTRDRAITSNVDVNYGLYPGQPNKLGRQKYLGPGQWTGLLSDPSNSAVVQEFGPSPNSEVSHRIWKFRIELSEINVSLSWPLSTPFTYFGFRVKSSNPGFTTDFPGNFYKDFTKLRQLVLSRKPSIPSSSLGHLIGSVGLIPAGKNTADQDIINQTTGRATTESSYSLHVENAAFGGTLNLIGNRAKMISLYGASNKKYMVEIAGPGGGAYQKLISNWSNYRWTGSNYALEAFAPNSYGYYELANPSTDYSIDDLLIQFPTSGLLPGLYTIKVTFFVGTSYRPLEFQELKLYIDNHVPATIIESVKHGRIEVSACAIESIGAAPDGLNFRITANDPEGNLRSVSFHATYGEGLSTSIYYEGYTPSKGNWEGFANKLIPESGNWRPPQSCAYSFVLTASARTTDGYKWIGKNSIHRNLTLLLG</sequence>
<dbReference type="EMBL" id="QLLK01000006">
    <property type="protein sequence ID" value="RAI89410.1"/>
    <property type="molecule type" value="Genomic_DNA"/>
</dbReference>
<dbReference type="Proteomes" id="UP000249610">
    <property type="component" value="Unassembled WGS sequence"/>
</dbReference>
<dbReference type="AlphaFoldDB" id="A0A327PAT8"/>
<evidence type="ECO:0000313" key="2">
    <source>
        <dbReference type="Proteomes" id="UP000249610"/>
    </source>
</evidence>
<comment type="caution">
    <text evidence="1">The sequence shown here is derived from an EMBL/GenBank/DDBJ whole genome shotgun (WGS) entry which is preliminary data.</text>
</comment>
<evidence type="ECO:0000313" key="1">
    <source>
        <dbReference type="EMBL" id="RAI89410.1"/>
    </source>
</evidence>
<organism evidence="1 2">
    <name type="scientific">Algoriphagus yeomjeoni</name>
    <dbReference type="NCBI Taxonomy" id="291403"/>
    <lineage>
        <taxon>Bacteria</taxon>
        <taxon>Pseudomonadati</taxon>
        <taxon>Bacteroidota</taxon>
        <taxon>Cytophagia</taxon>
        <taxon>Cytophagales</taxon>
        <taxon>Cyclobacteriaceae</taxon>
        <taxon>Algoriphagus</taxon>
    </lineage>
</organism>
<keyword evidence="2" id="KW-1185">Reference proteome</keyword>
<dbReference type="RefSeq" id="WP_111611784.1">
    <property type="nucleotide sequence ID" value="NZ_QLLK01000006.1"/>
</dbReference>
<name>A0A327PAT8_9BACT</name>
<dbReference type="OrthoDB" id="1488646at2"/>
<accession>A0A327PAT8</accession>
<reference evidence="1 2" key="1">
    <citation type="submission" date="2018-06" db="EMBL/GenBank/DDBJ databases">
        <title>Genomic Encyclopedia of Archaeal and Bacterial Type Strains, Phase II (KMG-II): from individual species to whole genera.</title>
        <authorList>
            <person name="Goeker M."/>
        </authorList>
    </citation>
    <scope>NUCLEOTIDE SEQUENCE [LARGE SCALE GENOMIC DNA]</scope>
    <source>
        <strain evidence="1 2">DSM 23446</strain>
    </source>
</reference>
<gene>
    <name evidence="1" type="ORF">LV83_02452</name>
</gene>